<reference evidence="2" key="1">
    <citation type="journal article" date="2011" name="Science">
        <title>The plant cell wall-decomposing machinery underlies the functional diversity of forest fungi.</title>
        <authorList>
            <person name="Eastwood D.C."/>
            <person name="Floudas D."/>
            <person name="Binder M."/>
            <person name="Majcherczyk A."/>
            <person name="Schneider P."/>
            <person name="Aerts A."/>
            <person name="Asiegbu F.O."/>
            <person name="Baker S.E."/>
            <person name="Barry K."/>
            <person name="Bendiksby M."/>
            <person name="Blumentritt M."/>
            <person name="Coutinho P.M."/>
            <person name="Cullen D."/>
            <person name="de Vries R.P."/>
            <person name="Gathman A."/>
            <person name="Goodell B."/>
            <person name="Henrissat B."/>
            <person name="Ihrmark K."/>
            <person name="Kauserud H."/>
            <person name="Kohler A."/>
            <person name="LaButti K."/>
            <person name="Lapidus A."/>
            <person name="Lavin J.L."/>
            <person name="Lee Y.-H."/>
            <person name="Lindquist E."/>
            <person name="Lilly W."/>
            <person name="Lucas S."/>
            <person name="Morin E."/>
            <person name="Murat C."/>
            <person name="Oguiza J.A."/>
            <person name="Park J."/>
            <person name="Pisabarro A.G."/>
            <person name="Riley R."/>
            <person name="Rosling A."/>
            <person name="Salamov A."/>
            <person name="Schmidt O."/>
            <person name="Schmutz J."/>
            <person name="Skrede I."/>
            <person name="Stenlid J."/>
            <person name="Wiebenga A."/>
            <person name="Xie X."/>
            <person name="Kuees U."/>
            <person name="Hibbett D.S."/>
            <person name="Hoffmeister D."/>
            <person name="Hoegberg N."/>
            <person name="Martin F."/>
            <person name="Grigoriev I.V."/>
            <person name="Watkinson S.C."/>
        </authorList>
    </citation>
    <scope>NUCLEOTIDE SEQUENCE [LARGE SCALE GENOMIC DNA]</scope>
    <source>
        <strain evidence="2">S7.9</strain>
    </source>
</reference>
<protein>
    <submittedName>
        <fullName evidence="1">Uncharacterized protein</fullName>
    </submittedName>
</protein>
<dbReference type="GeneID" id="18815604"/>
<dbReference type="RefSeq" id="XP_007322480.1">
    <property type="nucleotide sequence ID" value="XM_007322418.1"/>
</dbReference>
<sequence length="122" mass="13481">MLLHQREPHAGLQQFTRWTALFRLPAAFNIIPSTHATEAAYHAEPPCPLPTYPIRSPLKRSTFPICQYHTSPFSEAQGGLPQAISPSAPRGDIHTSSCPFLSHAPSIIEITRTLIPIPGHLR</sequence>
<accession>F8P7V6</accession>
<dbReference type="AlphaFoldDB" id="F8P7V6"/>
<proteinExistence type="predicted"/>
<gene>
    <name evidence="1" type="ORF">SERLADRAFT_441856</name>
</gene>
<dbReference type="Proteomes" id="UP000008064">
    <property type="component" value="Unassembled WGS sequence"/>
</dbReference>
<organism evidence="2">
    <name type="scientific">Serpula lacrymans var. lacrymans (strain S7.9)</name>
    <name type="common">Dry rot fungus</name>
    <dbReference type="NCBI Taxonomy" id="578457"/>
    <lineage>
        <taxon>Eukaryota</taxon>
        <taxon>Fungi</taxon>
        <taxon>Dikarya</taxon>
        <taxon>Basidiomycota</taxon>
        <taxon>Agaricomycotina</taxon>
        <taxon>Agaricomycetes</taxon>
        <taxon>Agaricomycetidae</taxon>
        <taxon>Boletales</taxon>
        <taxon>Coniophorineae</taxon>
        <taxon>Serpulaceae</taxon>
        <taxon>Serpula</taxon>
    </lineage>
</organism>
<dbReference type="EMBL" id="GL945440">
    <property type="protein sequence ID" value="EGO20514.1"/>
    <property type="molecule type" value="Genomic_DNA"/>
</dbReference>
<evidence type="ECO:0000313" key="2">
    <source>
        <dbReference type="Proteomes" id="UP000008064"/>
    </source>
</evidence>
<name>F8P7V6_SERL9</name>
<dbReference type="HOGENOM" id="CLU_2028146_0_0_1"/>
<evidence type="ECO:0000313" key="1">
    <source>
        <dbReference type="EMBL" id="EGO20514.1"/>
    </source>
</evidence>
<dbReference type="KEGG" id="sla:SERLADRAFT_441856"/>